<dbReference type="EMBL" id="PDNB01000034">
    <property type="protein sequence ID" value="PGH14518.1"/>
    <property type="molecule type" value="Genomic_DNA"/>
</dbReference>
<reference evidence="1 2" key="1">
    <citation type="submission" date="2017-10" db="EMBL/GenBank/DDBJ databases">
        <title>Comparative genomics in systemic dimorphic fungi from Ajellomycetaceae.</title>
        <authorList>
            <person name="Munoz J.F."/>
            <person name="Mcewen J.G."/>
            <person name="Clay O.K."/>
            <person name="Cuomo C.A."/>
        </authorList>
    </citation>
    <scope>NUCLEOTIDE SEQUENCE [LARGE SCALE GENOMIC DNA]</scope>
    <source>
        <strain evidence="1 2">UAMH5409</strain>
    </source>
</reference>
<accession>A0A2B7Y138</accession>
<evidence type="ECO:0000313" key="2">
    <source>
        <dbReference type="Proteomes" id="UP000223968"/>
    </source>
</evidence>
<protein>
    <submittedName>
        <fullName evidence="1">Uncharacterized protein</fullName>
    </submittedName>
</protein>
<organism evidence="1 2">
    <name type="scientific">Helicocarpus griseus UAMH5409</name>
    <dbReference type="NCBI Taxonomy" id="1447875"/>
    <lineage>
        <taxon>Eukaryota</taxon>
        <taxon>Fungi</taxon>
        <taxon>Dikarya</taxon>
        <taxon>Ascomycota</taxon>
        <taxon>Pezizomycotina</taxon>
        <taxon>Eurotiomycetes</taxon>
        <taxon>Eurotiomycetidae</taxon>
        <taxon>Onygenales</taxon>
        <taxon>Ajellomycetaceae</taxon>
        <taxon>Helicocarpus</taxon>
    </lineage>
</organism>
<keyword evidence="2" id="KW-1185">Reference proteome</keyword>
<sequence length="155" mass="18066">MSLIMDEANQKILNTVEEERTIRIVVDVPTNILQHDNILSAASSLVRPLVEEWEKNNNSTRLLVVDVYPRHTYIVIDVNNWRYDYSIAHQQTFPIPVYVLRLSKRSNQWVFFRRATEDQKIATTLAELHRCNGVNPTPFFADHIRGSVYLSPRTT</sequence>
<proteinExistence type="predicted"/>
<gene>
    <name evidence="1" type="ORF">AJ79_03011</name>
</gene>
<dbReference type="OrthoDB" id="4358740at2759"/>
<dbReference type="Proteomes" id="UP000223968">
    <property type="component" value="Unassembled WGS sequence"/>
</dbReference>
<name>A0A2B7Y138_9EURO</name>
<evidence type="ECO:0000313" key="1">
    <source>
        <dbReference type="EMBL" id="PGH14518.1"/>
    </source>
</evidence>
<dbReference type="AlphaFoldDB" id="A0A2B7Y138"/>
<dbReference type="STRING" id="1447875.A0A2B7Y138"/>
<comment type="caution">
    <text evidence="1">The sequence shown here is derived from an EMBL/GenBank/DDBJ whole genome shotgun (WGS) entry which is preliminary data.</text>
</comment>